<keyword evidence="3 8" id="KW-0028">Amino-acid biosynthesis</keyword>
<keyword evidence="4 8" id="KW-0210">Decarboxylase</keyword>
<dbReference type="Gene3D" id="3.20.20.70">
    <property type="entry name" value="Aldolase class I"/>
    <property type="match status" value="1"/>
</dbReference>
<dbReference type="GO" id="GO:0004640">
    <property type="term" value="F:phosphoribosylanthranilate isomerase activity"/>
    <property type="evidence" value="ECO:0007669"/>
    <property type="project" value="TreeGrafter"/>
</dbReference>
<dbReference type="RefSeq" id="WP_008477866.1">
    <property type="nucleotide sequence ID" value="NZ_CAGS01000226.1"/>
</dbReference>
<evidence type="ECO:0000256" key="2">
    <source>
        <dbReference type="ARBA" id="ARBA00004696"/>
    </source>
</evidence>
<dbReference type="PANTHER" id="PTHR22854:SF2">
    <property type="entry name" value="INDOLE-3-GLYCEROL-PHOSPHATE SYNTHASE"/>
    <property type="match status" value="1"/>
</dbReference>
<keyword evidence="7 8" id="KW-0456">Lyase</keyword>
<dbReference type="InterPro" id="IPR001468">
    <property type="entry name" value="Indole-3-GlycerolPSynthase_CS"/>
</dbReference>
<comment type="similarity">
    <text evidence="8">Belongs to the TrpC family.</text>
</comment>
<dbReference type="EMBL" id="CAGS01000226">
    <property type="protein sequence ID" value="CCF84030.1"/>
    <property type="molecule type" value="Genomic_DNA"/>
</dbReference>
<dbReference type="AlphaFoldDB" id="I4EH68"/>
<name>I4EH68_9BACT</name>
<comment type="caution">
    <text evidence="10">The sequence shown here is derived from an EMBL/GenBank/DDBJ whole genome shotgun (WGS) entry which is preliminary data.</text>
</comment>
<dbReference type="GO" id="GO:0004425">
    <property type="term" value="F:indole-3-glycerol-phosphate synthase activity"/>
    <property type="evidence" value="ECO:0007669"/>
    <property type="project" value="UniProtKB-UniRule"/>
</dbReference>
<evidence type="ECO:0000256" key="3">
    <source>
        <dbReference type="ARBA" id="ARBA00022605"/>
    </source>
</evidence>
<dbReference type="Pfam" id="PF00218">
    <property type="entry name" value="IGPS"/>
    <property type="match status" value="1"/>
</dbReference>
<dbReference type="EC" id="4.1.1.48" evidence="8"/>
<dbReference type="InterPro" id="IPR011060">
    <property type="entry name" value="RibuloseP-bd_barrel"/>
</dbReference>
<evidence type="ECO:0000256" key="5">
    <source>
        <dbReference type="ARBA" id="ARBA00022822"/>
    </source>
</evidence>
<dbReference type="HAMAP" id="MF_00134_A">
    <property type="entry name" value="IGPS_A"/>
    <property type="match status" value="1"/>
</dbReference>
<dbReference type="FunFam" id="3.20.20.70:FF:000024">
    <property type="entry name" value="Indole-3-glycerol phosphate synthase"/>
    <property type="match status" value="1"/>
</dbReference>
<dbReference type="CDD" id="cd00331">
    <property type="entry name" value="IGPS"/>
    <property type="match status" value="1"/>
</dbReference>
<dbReference type="PANTHER" id="PTHR22854">
    <property type="entry name" value="TRYPTOPHAN BIOSYNTHESIS PROTEIN"/>
    <property type="match status" value="1"/>
</dbReference>
<proteinExistence type="inferred from homology"/>
<dbReference type="HAMAP" id="MF_00134_B">
    <property type="entry name" value="IGPS_B"/>
    <property type="match status" value="1"/>
</dbReference>
<protein>
    <recommendedName>
        <fullName evidence="8">Indole-3-glycerol phosphate synthase</fullName>
        <shortName evidence="8">IGPS</shortName>
        <ecNumber evidence="8">4.1.1.48</ecNumber>
    </recommendedName>
</protein>
<evidence type="ECO:0000313" key="10">
    <source>
        <dbReference type="EMBL" id="CCF84030.1"/>
    </source>
</evidence>
<reference evidence="10 11" key="1">
    <citation type="journal article" date="2012" name="ISME J.">
        <title>Nitrification expanded: discovery, physiology and genomics of a nitrite-oxidizing bacterium from the phylum Chloroflexi.</title>
        <authorList>
            <person name="Sorokin D.Y."/>
            <person name="Lucker S."/>
            <person name="Vejmelkova D."/>
            <person name="Kostrikina N.A."/>
            <person name="Kleerebezem R."/>
            <person name="Rijpstra W.I."/>
            <person name="Damste J.S."/>
            <person name="Le Paslier D."/>
            <person name="Muyzer G."/>
            <person name="Wagner M."/>
            <person name="van Loosdrecht M.C."/>
            <person name="Daims H."/>
        </authorList>
    </citation>
    <scope>NUCLEOTIDE SEQUENCE [LARGE SCALE GENOMIC DNA]</scope>
    <source>
        <strain evidence="11">none</strain>
    </source>
</reference>
<dbReference type="InterPro" id="IPR013785">
    <property type="entry name" value="Aldolase_TIM"/>
</dbReference>
<evidence type="ECO:0000256" key="4">
    <source>
        <dbReference type="ARBA" id="ARBA00022793"/>
    </source>
</evidence>
<dbReference type="SUPFAM" id="SSF51366">
    <property type="entry name" value="Ribulose-phoshate binding barrel"/>
    <property type="match status" value="1"/>
</dbReference>
<accession>I4EH68</accession>
<dbReference type="PROSITE" id="PS00614">
    <property type="entry name" value="IGPS"/>
    <property type="match status" value="1"/>
</dbReference>
<evidence type="ECO:0000256" key="7">
    <source>
        <dbReference type="ARBA" id="ARBA00023239"/>
    </source>
</evidence>
<evidence type="ECO:0000256" key="8">
    <source>
        <dbReference type="HAMAP-Rule" id="MF_00134"/>
    </source>
</evidence>
<feature type="domain" description="Indole-3-glycerol phosphate synthase" evidence="9">
    <location>
        <begin position="9"/>
        <end position="264"/>
    </location>
</feature>
<organism evidence="10 11">
    <name type="scientific">Nitrolancea hollandica Lb</name>
    <dbReference type="NCBI Taxonomy" id="1129897"/>
    <lineage>
        <taxon>Bacteria</taxon>
        <taxon>Pseudomonadati</taxon>
        <taxon>Thermomicrobiota</taxon>
        <taxon>Thermomicrobia</taxon>
        <taxon>Sphaerobacterales</taxon>
        <taxon>Sphaerobacterineae</taxon>
        <taxon>Sphaerobacteraceae</taxon>
        <taxon>Nitrolancea</taxon>
    </lineage>
</organism>
<dbReference type="UniPathway" id="UPA00035">
    <property type="reaction ID" value="UER00043"/>
</dbReference>
<dbReference type="GO" id="GO:0000162">
    <property type="term" value="P:L-tryptophan biosynthetic process"/>
    <property type="evidence" value="ECO:0007669"/>
    <property type="project" value="UniProtKB-UniRule"/>
</dbReference>
<keyword evidence="6 8" id="KW-0057">Aromatic amino acid biosynthesis</keyword>
<dbReference type="Proteomes" id="UP000004221">
    <property type="component" value="Unassembled WGS sequence"/>
</dbReference>
<keyword evidence="5 8" id="KW-0822">Tryptophan biosynthesis</keyword>
<dbReference type="OrthoDB" id="9804217at2"/>
<evidence type="ECO:0000256" key="1">
    <source>
        <dbReference type="ARBA" id="ARBA00001633"/>
    </source>
</evidence>
<comment type="pathway">
    <text evidence="2 8">Amino-acid biosynthesis; L-tryptophan biosynthesis; L-tryptophan from chorismate: step 4/5.</text>
</comment>
<sequence length="267" mass="28095">MSIQTGTFLDRIVARTLADLPARQAAHPLAELDARAASRPPAIPFDIALRGTKTAVIAEVKRASPSKGAIAPGIDAAAVARDYLSAGASAISVLTDTPFFQGSLTDLNAVSEAAHAAVTPRPVLRKDFLVDPYQVAEARVHGADAVLLIVALLKGTRLREMLATVRDYGLQALVEVHDEAELDEAVNAGAGVIGINNRDLRTFTVDLATSERLVPMIPADRTIVAESGIHTPEDLRRLAAAGAHAVLVGESLMLAADRKAALRGLTR</sequence>
<comment type="catalytic activity">
    <reaction evidence="1 8">
        <text>1-(2-carboxyphenylamino)-1-deoxy-D-ribulose 5-phosphate + H(+) = (1S,2R)-1-C-(indol-3-yl)glycerol 3-phosphate + CO2 + H2O</text>
        <dbReference type="Rhea" id="RHEA:23476"/>
        <dbReference type="ChEBI" id="CHEBI:15377"/>
        <dbReference type="ChEBI" id="CHEBI:15378"/>
        <dbReference type="ChEBI" id="CHEBI:16526"/>
        <dbReference type="ChEBI" id="CHEBI:58613"/>
        <dbReference type="ChEBI" id="CHEBI:58866"/>
        <dbReference type="EC" id="4.1.1.48"/>
    </reaction>
</comment>
<gene>
    <name evidence="8 10" type="primary">trpC</name>
    <name evidence="10" type="ORF">NITHO_3010011</name>
</gene>
<keyword evidence="11" id="KW-1185">Reference proteome</keyword>
<evidence type="ECO:0000259" key="9">
    <source>
        <dbReference type="Pfam" id="PF00218"/>
    </source>
</evidence>
<dbReference type="InterPro" id="IPR045186">
    <property type="entry name" value="Indole-3-glycerol_P_synth"/>
</dbReference>
<dbReference type="InterPro" id="IPR013798">
    <property type="entry name" value="Indole-3-glycerol_P_synth_dom"/>
</dbReference>
<evidence type="ECO:0000313" key="11">
    <source>
        <dbReference type="Proteomes" id="UP000004221"/>
    </source>
</evidence>
<evidence type="ECO:0000256" key="6">
    <source>
        <dbReference type="ARBA" id="ARBA00023141"/>
    </source>
</evidence>
<dbReference type="NCBIfam" id="NF001377">
    <property type="entry name" value="PRK00278.2-4"/>
    <property type="match status" value="1"/>
</dbReference>